<dbReference type="Proteomes" id="UP000580250">
    <property type="component" value="Unassembled WGS sequence"/>
</dbReference>
<evidence type="ECO:0000313" key="2">
    <source>
        <dbReference type="Proteomes" id="UP000580250"/>
    </source>
</evidence>
<organism evidence="1 2">
    <name type="scientific">Meloidogyne enterolobii</name>
    <name type="common">Root-knot nematode worm</name>
    <name type="synonym">Meloidogyne mayaguensis</name>
    <dbReference type="NCBI Taxonomy" id="390850"/>
    <lineage>
        <taxon>Eukaryota</taxon>
        <taxon>Metazoa</taxon>
        <taxon>Ecdysozoa</taxon>
        <taxon>Nematoda</taxon>
        <taxon>Chromadorea</taxon>
        <taxon>Rhabditida</taxon>
        <taxon>Tylenchina</taxon>
        <taxon>Tylenchomorpha</taxon>
        <taxon>Tylenchoidea</taxon>
        <taxon>Meloidogynidae</taxon>
        <taxon>Meloidogyninae</taxon>
        <taxon>Meloidogyne</taxon>
    </lineage>
</organism>
<dbReference type="EMBL" id="CAJEWN010000254">
    <property type="protein sequence ID" value="CAD2175463.1"/>
    <property type="molecule type" value="Genomic_DNA"/>
</dbReference>
<name>A0A6V7VKS3_MELEN</name>
<comment type="caution">
    <text evidence="1">The sequence shown here is derived from an EMBL/GenBank/DDBJ whole genome shotgun (WGS) entry which is preliminary data.</text>
</comment>
<gene>
    <name evidence="1" type="ORF">MENT_LOCUS27189</name>
</gene>
<reference evidence="1 2" key="1">
    <citation type="submission" date="2020-08" db="EMBL/GenBank/DDBJ databases">
        <authorList>
            <person name="Koutsovoulos G."/>
            <person name="Danchin GJ E."/>
        </authorList>
    </citation>
    <scope>NUCLEOTIDE SEQUENCE [LARGE SCALE GENOMIC DNA]</scope>
</reference>
<dbReference type="OrthoDB" id="6126662at2759"/>
<protein>
    <submittedName>
        <fullName evidence="1">Uncharacterized protein</fullName>
    </submittedName>
</protein>
<proteinExistence type="predicted"/>
<evidence type="ECO:0000313" key="1">
    <source>
        <dbReference type="EMBL" id="CAD2175463.1"/>
    </source>
</evidence>
<accession>A0A6V7VKS3</accession>
<dbReference type="AlphaFoldDB" id="A0A6V7VKS3"/>
<sequence length="191" mass="21599">MAGWKPIADNSLQNILHFGDELCQVAGITIYSVKQLPEIYTNSTPGIPIELVIKPNFNAQIYTLKKESENGKDLGIVLHKKKNKISSIIKGSPAYLASIPDSLPSYFYIPEPTNSQNTKQIEERTVPAIITELNGIPLSLYSKNEQFFKRIDLLQKGTEINLTLLPTDFCDLILRQLRAQCKDYQKFMHDS</sequence>